<keyword evidence="3" id="KW-1185">Reference proteome</keyword>
<reference evidence="2 3" key="1">
    <citation type="journal article" date="2023" name="Insect Mol. Biol.">
        <title>Genome sequencing provides insights into the evolution of gene families encoding plant cell wall-degrading enzymes in longhorned beetles.</title>
        <authorList>
            <person name="Shin N.R."/>
            <person name="Okamura Y."/>
            <person name="Kirsch R."/>
            <person name="Pauchet Y."/>
        </authorList>
    </citation>
    <scope>NUCLEOTIDE SEQUENCE [LARGE SCALE GENOMIC DNA]</scope>
    <source>
        <strain evidence="2">EAD_L_NR</strain>
    </source>
</reference>
<evidence type="ECO:0000313" key="3">
    <source>
        <dbReference type="Proteomes" id="UP001159042"/>
    </source>
</evidence>
<feature type="non-terminal residue" evidence="2">
    <location>
        <position position="1"/>
    </location>
</feature>
<dbReference type="InterPro" id="IPR011010">
    <property type="entry name" value="DNA_brk_join_enz"/>
</dbReference>
<dbReference type="Proteomes" id="UP001159042">
    <property type="component" value="Unassembled WGS sequence"/>
</dbReference>
<sequence length="299" mass="34061">AEKARQLLLPNKSEALYRKEYQIYLKWLEIKNITPGDANQTVFLAYFQEMSETYSPNTLWTKWSMLKSMVTIQEKLDITKFNELEAFLKRKSKNYKPKKSAVLCPKDVVRFLKEAPDEIHLLHKNSRIEDRHSVIVVNVPVSKTGASKKFTVVDDKEFSALPLLRRYISLRPAGIERFFLSFRQNRCISQPIGKNMFGKIPSKISMYLGLPNPSSYTGYCLRRTSATVLADAGASVTNLKRHGGWKSSTVAEGYLEESISLKNKTERMLSTLPADEAGTSRGHLAESFKLKNNNCKLLN</sequence>
<dbReference type="GO" id="GO:0006310">
    <property type="term" value="P:DNA recombination"/>
    <property type="evidence" value="ECO:0007669"/>
    <property type="project" value="UniProtKB-KW"/>
</dbReference>
<dbReference type="AlphaFoldDB" id="A0AAV8VDC3"/>
<dbReference type="GO" id="GO:0003677">
    <property type="term" value="F:DNA binding"/>
    <property type="evidence" value="ECO:0007669"/>
    <property type="project" value="InterPro"/>
</dbReference>
<comment type="caution">
    <text evidence="2">The sequence shown here is derived from an EMBL/GenBank/DDBJ whole genome shotgun (WGS) entry which is preliminary data.</text>
</comment>
<dbReference type="Gene3D" id="1.10.443.10">
    <property type="entry name" value="Intergrase catalytic core"/>
    <property type="match status" value="1"/>
</dbReference>
<accession>A0AAV8VDC3</accession>
<organism evidence="2 3">
    <name type="scientific">Exocentrus adspersus</name>
    <dbReference type="NCBI Taxonomy" id="1586481"/>
    <lineage>
        <taxon>Eukaryota</taxon>
        <taxon>Metazoa</taxon>
        <taxon>Ecdysozoa</taxon>
        <taxon>Arthropoda</taxon>
        <taxon>Hexapoda</taxon>
        <taxon>Insecta</taxon>
        <taxon>Pterygota</taxon>
        <taxon>Neoptera</taxon>
        <taxon>Endopterygota</taxon>
        <taxon>Coleoptera</taxon>
        <taxon>Polyphaga</taxon>
        <taxon>Cucujiformia</taxon>
        <taxon>Chrysomeloidea</taxon>
        <taxon>Cerambycidae</taxon>
        <taxon>Lamiinae</taxon>
        <taxon>Acanthocinini</taxon>
        <taxon>Exocentrus</taxon>
    </lineage>
</organism>
<proteinExistence type="predicted"/>
<evidence type="ECO:0000256" key="1">
    <source>
        <dbReference type="ARBA" id="ARBA00023172"/>
    </source>
</evidence>
<evidence type="ECO:0008006" key="4">
    <source>
        <dbReference type="Google" id="ProtNLM"/>
    </source>
</evidence>
<name>A0AAV8VDC3_9CUCU</name>
<protein>
    <recommendedName>
        <fullName evidence="4">Tyr recombinase domain-containing protein</fullName>
    </recommendedName>
</protein>
<evidence type="ECO:0000313" key="2">
    <source>
        <dbReference type="EMBL" id="KAJ8912180.1"/>
    </source>
</evidence>
<keyword evidence="1" id="KW-0233">DNA recombination</keyword>
<dbReference type="SUPFAM" id="SSF56349">
    <property type="entry name" value="DNA breaking-rejoining enzymes"/>
    <property type="match status" value="1"/>
</dbReference>
<dbReference type="GO" id="GO:0015074">
    <property type="term" value="P:DNA integration"/>
    <property type="evidence" value="ECO:0007669"/>
    <property type="project" value="InterPro"/>
</dbReference>
<dbReference type="InterPro" id="IPR013762">
    <property type="entry name" value="Integrase-like_cat_sf"/>
</dbReference>
<dbReference type="EMBL" id="JANEYG010000143">
    <property type="protein sequence ID" value="KAJ8912180.1"/>
    <property type="molecule type" value="Genomic_DNA"/>
</dbReference>
<gene>
    <name evidence="2" type="ORF">NQ315_006147</name>
</gene>